<dbReference type="AlphaFoldDB" id="A0A0C9MFF7"/>
<evidence type="ECO:0000313" key="2">
    <source>
        <dbReference type="EMBL" id="GAN01792.1"/>
    </source>
</evidence>
<accession>A0A0C9MFF7</accession>
<sequence>MFQQTLVHYQDNVCNHTPTLAHTLNVMRGEVFPLPLSIIHQILLTLYICKMNSQGAKLEELVEKTHQASSDEERKKVAEQANKIHEKVTGHAMSIDEHGNIETDTEEAKKCPKLH</sequence>
<keyword evidence="3" id="KW-1185">Reference proteome</keyword>
<proteinExistence type="predicted"/>
<gene>
    <name evidence="2" type="ORF">MAM1_0012c01227</name>
</gene>
<feature type="region of interest" description="Disordered" evidence="1">
    <location>
        <begin position="85"/>
        <end position="115"/>
    </location>
</feature>
<name>A0A0C9MFF7_9FUNG</name>
<reference evidence="2" key="1">
    <citation type="submission" date="2014-09" db="EMBL/GenBank/DDBJ databases">
        <title>Draft genome sequence of an oleaginous Mucoromycotina fungus Mucor ambiguus NBRC6742.</title>
        <authorList>
            <person name="Takeda I."/>
            <person name="Yamane N."/>
            <person name="Morita T."/>
            <person name="Tamano K."/>
            <person name="Machida M."/>
            <person name="Baker S."/>
            <person name="Koike H."/>
        </authorList>
    </citation>
    <scope>NUCLEOTIDE SEQUENCE</scope>
    <source>
        <strain evidence="2">NBRC 6742</strain>
    </source>
</reference>
<dbReference type="OrthoDB" id="2241281at2759"/>
<evidence type="ECO:0000256" key="1">
    <source>
        <dbReference type="SAM" id="MobiDB-lite"/>
    </source>
</evidence>
<dbReference type="Proteomes" id="UP000053815">
    <property type="component" value="Unassembled WGS sequence"/>
</dbReference>
<organism evidence="2">
    <name type="scientific">Mucor ambiguus</name>
    <dbReference type="NCBI Taxonomy" id="91626"/>
    <lineage>
        <taxon>Eukaryota</taxon>
        <taxon>Fungi</taxon>
        <taxon>Fungi incertae sedis</taxon>
        <taxon>Mucoromycota</taxon>
        <taxon>Mucoromycotina</taxon>
        <taxon>Mucoromycetes</taxon>
        <taxon>Mucorales</taxon>
        <taxon>Mucorineae</taxon>
        <taxon>Mucoraceae</taxon>
        <taxon>Mucor</taxon>
    </lineage>
</organism>
<dbReference type="EMBL" id="DF836301">
    <property type="protein sequence ID" value="GAN01792.1"/>
    <property type="molecule type" value="Genomic_DNA"/>
</dbReference>
<protein>
    <submittedName>
        <fullName evidence="2">Uncharacterized protein</fullName>
    </submittedName>
</protein>
<evidence type="ECO:0000313" key="3">
    <source>
        <dbReference type="Proteomes" id="UP000053815"/>
    </source>
</evidence>